<dbReference type="PANTHER" id="PTHR10000:SF25">
    <property type="entry name" value="PHOSPHATASE YKRA-RELATED"/>
    <property type="match status" value="1"/>
</dbReference>
<dbReference type="GO" id="GO:0005829">
    <property type="term" value="C:cytosol"/>
    <property type="evidence" value="ECO:0007669"/>
    <property type="project" value="TreeGrafter"/>
</dbReference>
<gene>
    <name evidence="1" type="ORF">INF28_12325</name>
</gene>
<evidence type="ECO:0000313" key="1">
    <source>
        <dbReference type="EMBL" id="MBE5041238.1"/>
    </source>
</evidence>
<dbReference type="GO" id="GO:0000287">
    <property type="term" value="F:magnesium ion binding"/>
    <property type="evidence" value="ECO:0007669"/>
    <property type="project" value="TreeGrafter"/>
</dbReference>
<dbReference type="PANTHER" id="PTHR10000">
    <property type="entry name" value="PHOSPHOSERINE PHOSPHATASE"/>
    <property type="match status" value="1"/>
</dbReference>
<dbReference type="NCBIfam" id="TIGR01484">
    <property type="entry name" value="HAD-SF-IIB"/>
    <property type="match status" value="1"/>
</dbReference>
<dbReference type="InterPro" id="IPR023214">
    <property type="entry name" value="HAD_sf"/>
</dbReference>
<dbReference type="EMBL" id="JADCKB010000045">
    <property type="protein sequence ID" value="MBE5041238.1"/>
    <property type="molecule type" value="Genomic_DNA"/>
</dbReference>
<proteinExistence type="predicted"/>
<dbReference type="Proteomes" id="UP000806542">
    <property type="component" value="Unassembled WGS sequence"/>
</dbReference>
<dbReference type="InterPro" id="IPR036412">
    <property type="entry name" value="HAD-like_sf"/>
</dbReference>
<dbReference type="NCBIfam" id="TIGR00099">
    <property type="entry name" value="Cof-subfamily"/>
    <property type="match status" value="1"/>
</dbReference>
<sequence>MKKYSGAVFFDIDGTLIETKRGIDTISENTRRAIASLNKKGYLTCIASGRTRNYLPVLGDVFEGYITCNGAVAEVDGKILFEKFVEPEVLKHFMKYMDTHGFGYILENSEQCFTTLAGNRTFQGLTGRLSKNYDCFYPITDLTEPESFRVCKLQIACDDEIEFKRIQTLFAKDFEITPHRYEIAADVAPRGTSKASGIQELIKYLEIPKENTYAFGDDYNDLQMLQTVAHGIAMTPHVPPLDDIAEYVTGTVEEEGVFHGLLHYGLISQKEM</sequence>
<dbReference type="AlphaFoldDB" id="A0A9D5M034"/>
<dbReference type="InterPro" id="IPR000150">
    <property type="entry name" value="Cof"/>
</dbReference>
<comment type="caution">
    <text evidence="1">The sequence shown here is derived from an EMBL/GenBank/DDBJ whole genome shotgun (WGS) entry which is preliminary data.</text>
</comment>
<dbReference type="SUPFAM" id="SSF56784">
    <property type="entry name" value="HAD-like"/>
    <property type="match status" value="1"/>
</dbReference>
<dbReference type="Pfam" id="PF08282">
    <property type="entry name" value="Hydrolase_3"/>
    <property type="match status" value="1"/>
</dbReference>
<dbReference type="InterPro" id="IPR006379">
    <property type="entry name" value="HAD-SF_hydro_IIB"/>
</dbReference>
<keyword evidence="2" id="KW-1185">Reference proteome</keyword>
<evidence type="ECO:0000313" key="2">
    <source>
        <dbReference type="Proteomes" id="UP000806542"/>
    </source>
</evidence>
<organism evidence="1 2">
    <name type="scientific">Ructibacterium gallinarum</name>
    <dbReference type="NCBI Taxonomy" id="2779355"/>
    <lineage>
        <taxon>Bacteria</taxon>
        <taxon>Bacillati</taxon>
        <taxon>Bacillota</taxon>
        <taxon>Clostridia</taxon>
        <taxon>Eubacteriales</taxon>
        <taxon>Oscillospiraceae</taxon>
        <taxon>Ructibacterium</taxon>
    </lineage>
</organism>
<dbReference type="Gene3D" id="3.40.50.1000">
    <property type="entry name" value="HAD superfamily/HAD-like"/>
    <property type="match status" value="1"/>
</dbReference>
<name>A0A9D5M034_9FIRM</name>
<accession>A0A9D5M034</accession>
<dbReference type="RefSeq" id="WP_226393770.1">
    <property type="nucleotide sequence ID" value="NZ_JADCKB010000045.1"/>
</dbReference>
<reference evidence="1" key="1">
    <citation type="submission" date="2020-10" db="EMBL/GenBank/DDBJ databases">
        <title>ChiBAC.</title>
        <authorList>
            <person name="Zenner C."/>
            <person name="Hitch T.C.A."/>
            <person name="Clavel T."/>
        </authorList>
    </citation>
    <scope>NUCLEOTIDE SEQUENCE</scope>
    <source>
        <strain evidence="1">DSM 107454</strain>
    </source>
</reference>
<protein>
    <submittedName>
        <fullName evidence="1">HAD family phosphatase</fullName>
    </submittedName>
</protein>
<dbReference type="Gene3D" id="3.30.1240.10">
    <property type="match status" value="1"/>
</dbReference>
<dbReference type="GO" id="GO:0016791">
    <property type="term" value="F:phosphatase activity"/>
    <property type="evidence" value="ECO:0007669"/>
    <property type="project" value="TreeGrafter"/>
</dbReference>